<dbReference type="Proteomes" id="UP000587760">
    <property type="component" value="Unassembled WGS sequence"/>
</dbReference>
<protein>
    <submittedName>
        <fullName evidence="1">Uncharacterized protein</fullName>
    </submittedName>
</protein>
<reference evidence="1 2" key="1">
    <citation type="submission" date="2020-08" db="EMBL/GenBank/DDBJ databases">
        <title>Genomic Encyclopedia of Type Strains, Phase IV (KMG-IV): sequencing the most valuable type-strain genomes for metagenomic binning, comparative biology and taxonomic classification.</title>
        <authorList>
            <person name="Goeker M."/>
        </authorList>
    </citation>
    <scope>NUCLEOTIDE SEQUENCE [LARGE SCALE GENOMIC DNA]</scope>
    <source>
        <strain evidence="1 2">DSM 2461</strain>
    </source>
</reference>
<accession>A0A841RCV6</accession>
<comment type="caution">
    <text evidence="1">The sequence shown here is derived from an EMBL/GenBank/DDBJ whole genome shotgun (WGS) entry which is preliminary data.</text>
</comment>
<sequence>MLNGYSFSNEQFVSFMNRENLKKYDAAAKIYLMNRRSGQEIIIVSEERFAEYRGKGLKSIA</sequence>
<dbReference type="AlphaFoldDB" id="A0A841RCV6"/>
<proteinExistence type="predicted"/>
<evidence type="ECO:0000313" key="1">
    <source>
        <dbReference type="EMBL" id="MBB6480488.1"/>
    </source>
</evidence>
<keyword evidence="2" id="KW-1185">Reference proteome</keyword>
<evidence type="ECO:0000313" key="2">
    <source>
        <dbReference type="Proteomes" id="UP000587760"/>
    </source>
</evidence>
<dbReference type="EMBL" id="JACHGJ010000003">
    <property type="protein sequence ID" value="MBB6480488.1"/>
    <property type="molecule type" value="Genomic_DNA"/>
</dbReference>
<gene>
    <name evidence="1" type="ORF">HNR50_002151</name>
</gene>
<dbReference type="RefSeq" id="WP_184746747.1">
    <property type="nucleotide sequence ID" value="NZ_JACHGJ010000003.1"/>
</dbReference>
<name>A0A841RCV6_9SPIO</name>
<organism evidence="1 2">
    <name type="scientific">Spirochaeta isovalerica</name>
    <dbReference type="NCBI Taxonomy" id="150"/>
    <lineage>
        <taxon>Bacteria</taxon>
        <taxon>Pseudomonadati</taxon>
        <taxon>Spirochaetota</taxon>
        <taxon>Spirochaetia</taxon>
        <taxon>Spirochaetales</taxon>
        <taxon>Spirochaetaceae</taxon>
        <taxon>Spirochaeta</taxon>
    </lineage>
</organism>